<comment type="function">
    <text evidence="5">Catalyzes the phosphorylation of the 3'-hydroxyl group of dephosphocoenzyme A to form coenzyme A.</text>
</comment>
<organism evidence="7 8">
    <name type="scientific">Pragia fontium</name>
    <dbReference type="NCBI Taxonomy" id="82985"/>
    <lineage>
        <taxon>Bacteria</taxon>
        <taxon>Pseudomonadati</taxon>
        <taxon>Pseudomonadota</taxon>
        <taxon>Gammaproteobacteria</taxon>
        <taxon>Enterobacterales</taxon>
        <taxon>Budviciaceae</taxon>
        <taxon>Pragia</taxon>
    </lineage>
</organism>
<dbReference type="EMBL" id="BRLJ01000003">
    <property type="protein sequence ID" value="GKX62998.1"/>
    <property type="molecule type" value="Genomic_DNA"/>
</dbReference>
<dbReference type="Pfam" id="PF01121">
    <property type="entry name" value="CoaE"/>
    <property type="match status" value="1"/>
</dbReference>
<dbReference type="PANTHER" id="PTHR10695:SF46">
    <property type="entry name" value="BIFUNCTIONAL COENZYME A SYNTHASE-RELATED"/>
    <property type="match status" value="1"/>
</dbReference>
<comment type="catalytic activity">
    <reaction evidence="5">
        <text>3'-dephospho-CoA + ATP = ADP + CoA + H(+)</text>
        <dbReference type="Rhea" id="RHEA:18245"/>
        <dbReference type="ChEBI" id="CHEBI:15378"/>
        <dbReference type="ChEBI" id="CHEBI:30616"/>
        <dbReference type="ChEBI" id="CHEBI:57287"/>
        <dbReference type="ChEBI" id="CHEBI:57328"/>
        <dbReference type="ChEBI" id="CHEBI:456216"/>
        <dbReference type="EC" id="2.7.1.24"/>
    </reaction>
</comment>
<dbReference type="InterPro" id="IPR027417">
    <property type="entry name" value="P-loop_NTPase"/>
</dbReference>
<evidence type="ECO:0000256" key="5">
    <source>
        <dbReference type="HAMAP-Rule" id="MF_00376"/>
    </source>
</evidence>
<keyword evidence="8" id="KW-1185">Reference proteome</keyword>
<dbReference type="PANTHER" id="PTHR10695">
    <property type="entry name" value="DEPHOSPHO-COA KINASE-RELATED"/>
    <property type="match status" value="1"/>
</dbReference>
<keyword evidence="5" id="KW-0808">Transferase</keyword>
<dbReference type="RefSeq" id="WP_047780179.1">
    <property type="nucleotide sequence ID" value="NZ_BRLJ01000003.1"/>
</dbReference>
<comment type="caution">
    <text evidence="7">The sequence shown here is derived from an EMBL/GenBank/DDBJ whole genome shotgun (WGS) entry which is preliminary data.</text>
</comment>
<evidence type="ECO:0000313" key="7">
    <source>
        <dbReference type="EMBL" id="GKX62998.1"/>
    </source>
</evidence>
<keyword evidence="4 5" id="KW-0173">Coenzyme A biosynthesis</keyword>
<reference evidence="7" key="1">
    <citation type="submission" date="2022-06" db="EMBL/GenBank/DDBJ databases">
        <title>Draft genome sequences of Pragia fontium str. JCM24417.</title>
        <authorList>
            <person name="Wakabayashi Y."/>
            <person name="Kojima K."/>
        </authorList>
    </citation>
    <scope>NUCLEOTIDE SEQUENCE</scope>
    <source>
        <strain evidence="7">JCM 24417</strain>
    </source>
</reference>
<dbReference type="SUPFAM" id="SSF52540">
    <property type="entry name" value="P-loop containing nucleoside triphosphate hydrolases"/>
    <property type="match status" value="1"/>
</dbReference>
<feature type="binding site" evidence="5">
    <location>
        <begin position="12"/>
        <end position="17"/>
    </location>
    <ligand>
        <name>ATP</name>
        <dbReference type="ChEBI" id="CHEBI:30616"/>
    </ligand>
</feature>
<dbReference type="NCBIfam" id="TIGR00152">
    <property type="entry name" value="dephospho-CoA kinase"/>
    <property type="match status" value="1"/>
</dbReference>
<comment type="subcellular location">
    <subcellularLocation>
        <location evidence="5">Cytoplasm</location>
    </subcellularLocation>
</comment>
<dbReference type="Gene3D" id="3.40.50.300">
    <property type="entry name" value="P-loop containing nucleotide triphosphate hydrolases"/>
    <property type="match status" value="1"/>
</dbReference>
<protein>
    <recommendedName>
        <fullName evidence="5 6">Dephospho-CoA kinase</fullName>
        <ecNumber evidence="5 6">2.7.1.24</ecNumber>
    </recommendedName>
    <alternativeName>
        <fullName evidence="5">Dephosphocoenzyme A kinase</fullName>
    </alternativeName>
</protein>
<keyword evidence="5" id="KW-0963">Cytoplasm</keyword>
<sequence>MNYIVALTGGIGSGKSTVSNAFSRLGVPVIDADIIARQVVEPGTEALAAIVQHFGPSILQPNGSLNRQKLRECIFNDSDEKLWLNSLLHPLIQRETQRQLAAIISPYVIWVVPLLIENNLCSRANRILVVDVTRETQLHRIMARDGSSEHLATQILAAQTSRETRLSYADDVLNNDDTPEALFPKIQQLHQKYLALANTFNKQDLSI</sequence>
<dbReference type="PROSITE" id="PS51219">
    <property type="entry name" value="DPCK"/>
    <property type="match status" value="1"/>
</dbReference>
<evidence type="ECO:0000256" key="3">
    <source>
        <dbReference type="ARBA" id="ARBA00022840"/>
    </source>
</evidence>
<evidence type="ECO:0000256" key="1">
    <source>
        <dbReference type="ARBA" id="ARBA00009018"/>
    </source>
</evidence>
<evidence type="ECO:0000256" key="4">
    <source>
        <dbReference type="ARBA" id="ARBA00022993"/>
    </source>
</evidence>
<proteinExistence type="inferred from homology"/>
<evidence type="ECO:0000256" key="6">
    <source>
        <dbReference type="NCBIfam" id="TIGR00152"/>
    </source>
</evidence>
<dbReference type="HAMAP" id="MF_00376">
    <property type="entry name" value="Dephospho_CoA_kinase"/>
    <property type="match status" value="1"/>
</dbReference>
<keyword evidence="2 5" id="KW-0547">Nucleotide-binding</keyword>
<dbReference type="GO" id="GO:0016301">
    <property type="term" value="F:kinase activity"/>
    <property type="evidence" value="ECO:0007669"/>
    <property type="project" value="UniProtKB-KW"/>
</dbReference>
<dbReference type="InterPro" id="IPR001977">
    <property type="entry name" value="Depp_CoAkinase"/>
</dbReference>
<comment type="pathway">
    <text evidence="5">Cofactor biosynthesis; coenzyme A biosynthesis; CoA from (R)-pantothenate: step 5/5.</text>
</comment>
<comment type="similarity">
    <text evidence="1 5">Belongs to the CoaE family.</text>
</comment>
<dbReference type="EC" id="2.7.1.24" evidence="5 6"/>
<name>A0ABQ5LHC3_9GAMM</name>
<dbReference type="Proteomes" id="UP001059610">
    <property type="component" value="Unassembled WGS sequence"/>
</dbReference>
<evidence type="ECO:0000256" key="2">
    <source>
        <dbReference type="ARBA" id="ARBA00022741"/>
    </source>
</evidence>
<evidence type="ECO:0000313" key="8">
    <source>
        <dbReference type="Proteomes" id="UP001059610"/>
    </source>
</evidence>
<dbReference type="CDD" id="cd02022">
    <property type="entry name" value="DPCK"/>
    <property type="match status" value="1"/>
</dbReference>
<keyword evidence="5 7" id="KW-0418">Kinase</keyword>
<keyword evidence="3 5" id="KW-0067">ATP-binding</keyword>
<accession>A0ABQ5LHC3</accession>
<gene>
    <name evidence="5 7" type="primary">coaE</name>
    <name evidence="7" type="ORF">SOASR032_15670</name>
</gene>